<gene>
    <name evidence="2" type="ORF">E0L31_30195</name>
</gene>
<name>A0A9X8VBV2_SERMA</name>
<evidence type="ECO:0000256" key="1">
    <source>
        <dbReference type="SAM" id="SignalP"/>
    </source>
</evidence>
<sequence length="158" mass="17052">MRLSHCILTAAILTSASTAHALPNMWTSGFGQGVAEYIITSPEKVVFNLNCTTNPDAQNILQHGVDLTLPDGTSVSSHDNGTEITVVMDNSQYPLPSFLGWRNGDNAWVSFINALAQAATFDIYVNDKKVGTFSPGLKNTQKELSDLSECRTIDATDS</sequence>
<proteinExistence type="predicted"/>
<dbReference type="EMBL" id="SPSG01004263">
    <property type="protein sequence ID" value="TFU42867.1"/>
    <property type="molecule type" value="Genomic_DNA"/>
</dbReference>
<dbReference type="AlphaFoldDB" id="A0A9X8VBV2"/>
<feature type="signal peptide" evidence="1">
    <location>
        <begin position="1"/>
        <end position="21"/>
    </location>
</feature>
<evidence type="ECO:0000313" key="2">
    <source>
        <dbReference type="EMBL" id="TFU42867.1"/>
    </source>
</evidence>
<comment type="caution">
    <text evidence="2">The sequence shown here is derived from an EMBL/GenBank/DDBJ whole genome shotgun (WGS) entry which is preliminary data.</text>
</comment>
<feature type="chain" id="PRO_5040978776" evidence="1">
    <location>
        <begin position="22"/>
        <end position="158"/>
    </location>
</feature>
<dbReference type="RefSeq" id="WP_212563147.1">
    <property type="nucleotide sequence ID" value="NZ_SPSG02000034.1"/>
</dbReference>
<reference evidence="2" key="1">
    <citation type="submission" date="2019-03" db="EMBL/GenBank/DDBJ databases">
        <title>Serratia marcescens strain N2 draft genome.</title>
        <authorList>
            <person name="Yassin A."/>
            <person name="El-Kenawy N."/>
            <person name="Youssef N.H."/>
        </authorList>
    </citation>
    <scope>NUCLEOTIDE SEQUENCE [LARGE SCALE GENOMIC DNA]</scope>
    <source>
        <strain evidence="2">N2</strain>
    </source>
</reference>
<organism evidence="2">
    <name type="scientific">Serratia marcescens</name>
    <dbReference type="NCBI Taxonomy" id="615"/>
    <lineage>
        <taxon>Bacteria</taxon>
        <taxon>Pseudomonadati</taxon>
        <taxon>Pseudomonadota</taxon>
        <taxon>Gammaproteobacteria</taxon>
        <taxon>Enterobacterales</taxon>
        <taxon>Yersiniaceae</taxon>
        <taxon>Serratia</taxon>
    </lineage>
</organism>
<accession>A0A9X8VBV2</accession>
<protein>
    <submittedName>
        <fullName evidence="2">Uncharacterized protein</fullName>
    </submittedName>
</protein>
<keyword evidence="1" id="KW-0732">Signal</keyword>